<organism evidence="7 8">
    <name type="scientific">Cohnella hongkongensis</name>
    <dbReference type="NCBI Taxonomy" id="178337"/>
    <lineage>
        <taxon>Bacteria</taxon>
        <taxon>Bacillati</taxon>
        <taxon>Bacillota</taxon>
        <taxon>Bacilli</taxon>
        <taxon>Bacillales</taxon>
        <taxon>Paenibacillaceae</taxon>
        <taxon>Cohnella</taxon>
    </lineage>
</organism>
<comment type="caution">
    <text evidence="7">The sequence shown here is derived from an EMBL/GenBank/DDBJ whole genome shotgun (WGS) entry which is preliminary data.</text>
</comment>
<evidence type="ECO:0000256" key="1">
    <source>
        <dbReference type="ARBA" id="ARBA00004370"/>
    </source>
</evidence>
<dbReference type="SUPFAM" id="SSF56519">
    <property type="entry name" value="Penicillin binding protein dimerisation domain"/>
    <property type="match status" value="1"/>
</dbReference>
<dbReference type="PANTHER" id="PTHR30627">
    <property type="entry name" value="PEPTIDOGLYCAN D,D-TRANSPEPTIDASE"/>
    <property type="match status" value="1"/>
</dbReference>
<dbReference type="PANTHER" id="PTHR30627:SF26">
    <property type="entry name" value="PENICILLIN-BINDING PROTEIN 2B"/>
    <property type="match status" value="1"/>
</dbReference>
<keyword evidence="8" id="KW-1185">Reference proteome</keyword>
<comment type="similarity">
    <text evidence="2">Belongs to the transpeptidase family.</text>
</comment>
<dbReference type="SUPFAM" id="SSF56601">
    <property type="entry name" value="beta-lactamase/transpeptidase-like"/>
    <property type="match status" value="1"/>
</dbReference>
<feature type="domain" description="PASTA" evidence="6">
    <location>
        <begin position="625"/>
        <end position="685"/>
    </location>
</feature>
<proteinExistence type="inferred from homology"/>
<dbReference type="RefSeq" id="WP_378097132.1">
    <property type="nucleotide sequence ID" value="NZ_JBHSEP010000009.1"/>
</dbReference>
<dbReference type="InterPro" id="IPR012338">
    <property type="entry name" value="Beta-lactam/transpept-like"/>
</dbReference>
<dbReference type="InterPro" id="IPR001460">
    <property type="entry name" value="PCN-bd_Tpept"/>
</dbReference>
<evidence type="ECO:0000313" key="8">
    <source>
        <dbReference type="Proteomes" id="UP001596028"/>
    </source>
</evidence>
<dbReference type="Proteomes" id="UP001596028">
    <property type="component" value="Unassembled WGS sequence"/>
</dbReference>
<evidence type="ECO:0000313" key="7">
    <source>
        <dbReference type="EMBL" id="MFC4599407.1"/>
    </source>
</evidence>
<dbReference type="Pfam" id="PF03717">
    <property type="entry name" value="PBP_dimer"/>
    <property type="match status" value="1"/>
</dbReference>
<evidence type="ECO:0000259" key="6">
    <source>
        <dbReference type="PROSITE" id="PS51178"/>
    </source>
</evidence>
<dbReference type="InterPro" id="IPR005543">
    <property type="entry name" value="PASTA_dom"/>
</dbReference>
<feature type="region of interest" description="Disordered" evidence="4">
    <location>
        <begin position="737"/>
        <end position="771"/>
    </location>
</feature>
<dbReference type="CDD" id="cd06576">
    <property type="entry name" value="PASTA_Pbp2x-like_1"/>
    <property type="match status" value="1"/>
</dbReference>
<keyword evidence="3 5" id="KW-0472">Membrane</keyword>
<comment type="subcellular location">
    <subcellularLocation>
        <location evidence="1">Membrane</location>
    </subcellularLocation>
</comment>
<feature type="compositionally biased region" description="Acidic residues" evidence="4">
    <location>
        <begin position="747"/>
        <end position="759"/>
    </location>
</feature>
<evidence type="ECO:0000256" key="5">
    <source>
        <dbReference type="SAM" id="Phobius"/>
    </source>
</evidence>
<dbReference type="InterPro" id="IPR050515">
    <property type="entry name" value="Beta-lactam/transpept"/>
</dbReference>
<dbReference type="SMART" id="SM00740">
    <property type="entry name" value="PASTA"/>
    <property type="match status" value="1"/>
</dbReference>
<dbReference type="InterPro" id="IPR036138">
    <property type="entry name" value="PBP_dimer_sf"/>
</dbReference>
<dbReference type="Pfam" id="PF00905">
    <property type="entry name" value="Transpeptidase"/>
    <property type="match status" value="1"/>
</dbReference>
<dbReference type="Pfam" id="PF03793">
    <property type="entry name" value="PASTA"/>
    <property type="match status" value="1"/>
</dbReference>
<dbReference type="PROSITE" id="PS51178">
    <property type="entry name" value="PASTA"/>
    <property type="match status" value="1"/>
</dbReference>
<evidence type="ECO:0000256" key="3">
    <source>
        <dbReference type="ARBA" id="ARBA00023136"/>
    </source>
</evidence>
<feature type="region of interest" description="Disordered" evidence="4">
    <location>
        <begin position="602"/>
        <end position="629"/>
    </location>
</feature>
<dbReference type="Gene3D" id="3.40.710.10">
    <property type="entry name" value="DD-peptidase/beta-lactamase superfamily"/>
    <property type="match status" value="1"/>
</dbReference>
<evidence type="ECO:0000256" key="4">
    <source>
        <dbReference type="SAM" id="MobiDB-lite"/>
    </source>
</evidence>
<name>A0ABV9FF77_9BACL</name>
<dbReference type="Gene3D" id="3.90.1310.10">
    <property type="entry name" value="Penicillin-binding protein 2a (Domain 2)"/>
    <property type="match status" value="1"/>
</dbReference>
<sequence length="771" mass="84766">MAMTKRIKLRTLLAGGIFTLLFVALVVRVYWVQVVKADFWTAEAMKTWNASETIKQERGMILDRDGKVLAADAAAYTIAVNPKLIAKFEQEHPEWRMADRIVSKLHNVLGTPEDRLREMVASKKDNGEYRDQREIRPEGWKVDKEVKDRLEAFREELRKITGIKTDVGLYFLEEKKRYYPKGTLASHILGYEDKEGVAILGLEKKLNEELSGSEGYIKYLKDGARMQLPNGKVEYKQALDGKDVTLTIDEDIQFYIEEALRAGYERYKPISMTAIAADPNTMEILGMASIPDFDPNTYWEKAQDQAAFRNHAIQSLYEPGSTFKIVTLAGAVEEGLFDPNAYYKSGSIKYSDKDKPIRDHNNGIGWGENGMITYLEGLKHSSNVAFVKLGYQMLGKERLVQYINHFGFGQKTGIELPNEVSRPFSLDWPSEVATATFGQGKVLVTPIQQVAAVAAVANGGKLMEPHLVKTISDPNTGEKVVTEPKVVRQVISPETSRKVGEYLETVVSDQEIGTGRSAYTPGYRIAGKTGTAQKVARGEAGGYAKNKYVVSFIGYAPVENPKVVLYVVVDEPQVDNAGGGSVAGPIFKEIMVKSLQKLGVEPNLNDQESEKASNASSTEADGGKKELTASVPDVTGMTVTQARDRLAESKFPYGVLGKGNKVLQQLPKGGSVMPASQRIYLLTDTQPGNVPDLTGLSLRDALEMCSLLQVKAKVEGEGYVVAQKAVKEGDRWTLSLTLAPHGQADPPETDAEAEGDTSPDEERSTGEAGAQ</sequence>
<dbReference type="EMBL" id="JBHSEP010000009">
    <property type="protein sequence ID" value="MFC4599407.1"/>
    <property type="molecule type" value="Genomic_DNA"/>
</dbReference>
<protein>
    <submittedName>
        <fullName evidence="7">Penicillin-binding transpeptidase domain-containing protein</fullName>
    </submittedName>
</protein>
<accession>A0ABV9FF77</accession>
<evidence type="ECO:0000256" key="2">
    <source>
        <dbReference type="ARBA" id="ARBA00007171"/>
    </source>
</evidence>
<dbReference type="SUPFAM" id="SSF54184">
    <property type="entry name" value="Penicillin-binding protein 2x (pbp-2x), c-terminal domain"/>
    <property type="match status" value="2"/>
</dbReference>
<keyword evidence="5" id="KW-0812">Transmembrane</keyword>
<keyword evidence="5" id="KW-1133">Transmembrane helix</keyword>
<dbReference type="CDD" id="cd06575">
    <property type="entry name" value="PASTA_Pbp2x-like_2"/>
    <property type="match status" value="1"/>
</dbReference>
<dbReference type="InterPro" id="IPR005311">
    <property type="entry name" value="PBP_dimer"/>
</dbReference>
<feature type="transmembrane region" description="Helical" evidence="5">
    <location>
        <begin position="12"/>
        <end position="31"/>
    </location>
</feature>
<gene>
    <name evidence="7" type="ORF">ACFO3S_14235</name>
</gene>
<reference evidence="8" key="1">
    <citation type="journal article" date="2019" name="Int. J. Syst. Evol. Microbiol.">
        <title>The Global Catalogue of Microorganisms (GCM) 10K type strain sequencing project: providing services to taxonomists for standard genome sequencing and annotation.</title>
        <authorList>
            <consortium name="The Broad Institute Genomics Platform"/>
            <consortium name="The Broad Institute Genome Sequencing Center for Infectious Disease"/>
            <person name="Wu L."/>
            <person name="Ma J."/>
        </authorList>
    </citation>
    <scope>NUCLEOTIDE SEQUENCE [LARGE SCALE GENOMIC DNA]</scope>
    <source>
        <strain evidence="8">CCUG 49571</strain>
    </source>
</reference>